<gene>
    <name evidence="2" type="ORF">C8A01DRAFT_21614</name>
</gene>
<keyword evidence="3" id="KW-1185">Reference proteome</keyword>
<feature type="compositionally biased region" description="Low complexity" evidence="1">
    <location>
        <begin position="79"/>
        <end position="90"/>
    </location>
</feature>
<evidence type="ECO:0000313" key="2">
    <source>
        <dbReference type="EMBL" id="KAK4028544.1"/>
    </source>
</evidence>
<dbReference type="AlphaFoldDB" id="A0AAN6P3L9"/>
<comment type="caution">
    <text evidence="2">The sequence shown here is derived from an EMBL/GenBank/DDBJ whole genome shotgun (WGS) entry which is preliminary data.</text>
</comment>
<feature type="region of interest" description="Disordered" evidence="1">
    <location>
        <begin position="79"/>
        <end position="133"/>
    </location>
</feature>
<dbReference type="EMBL" id="MU855268">
    <property type="protein sequence ID" value="KAK4028544.1"/>
    <property type="molecule type" value="Genomic_DNA"/>
</dbReference>
<sequence>MWDCSGKEGNEGHCHRTRRQHRGLEEEIRSDGRRRFSSFLLSFAAQIVRRRATPSQSRTTETKHEQGQLVCLFYSNCTRSTSGTRPTSSRAESPSRQRHRTPSPPPPPQPDHPAANAPEPAPNPLPPPSIIHHLPEGSLRQTIAGYVAAPTTPSSMHSISPFLVPTLACNVISLREARRLGLDVMKPLPDEDVVGFDFGAGRAECSVGQTELLWSGNLVNDGRSPPLAVVCEVCESEGVGLVLGRPFVEDRERWWIAR</sequence>
<dbReference type="Proteomes" id="UP001303115">
    <property type="component" value="Unassembled WGS sequence"/>
</dbReference>
<proteinExistence type="predicted"/>
<feature type="compositionally biased region" description="Pro residues" evidence="1">
    <location>
        <begin position="119"/>
        <end position="129"/>
    </location>
</feature>
<evidence type="ECO:0000256" key="1">
    <source>
        <dbReference type="SAM" id="MobiDB-lite"/>
    </source>
</evidence>
<feature type="compositionally biased region" description="Basic and acidic residues" evidence="1">
    <location>
        <begin position="1"/>
        <end position="14"/>
    </location>
</feature>
<name>A0AAN6P3L9_9PEZI</name>
<protein>
    <submittedName>
        <fullName evidence="2">Uncharacterized protein</fullName>
    </submittedName>
</protein>
<accession>A0AAN6P3L9</accession>
<feature type="compositionally biased region" description="Pro residues" evidence="1">
    <location>
        <begin position="102"/>
        <end position="111"/>
    </location>
</feature>
<reference evidence="3" key="1">
    <citation type="journal article" date="2023" name="Mol. Phylogenet. Evol.">
        <title>Genome-scale phylogeny and comparative genomics of the fungal order Sordariales.</title>
        <authorList>
            <person name="Hensen N."/>
            <person name="Bonometti L."/>
            <person name="Westerberg I."/>
            <person name="Brannstrom I.O."/>
            <person name="Guillou S."/>
            <person name="Cros-Aarteil S."/>
            <person name="Calhoun S."/>
            <person name="Haridas S."/>
            <person name="Kuo A."/>
            <person name="Mondo S."/>
            <person name="Pangilinan J."/>
            <person name="Riley R."/>
            <person name="LaButti K."/>
            <person name="Andreopoulos B."/>
            <person name="Lipzen A."/>
            <person name="Chen C."/>
            <person name="Yan M."/>
            <person name="Daum C."/>
            <person name="Ng V."/>
            <person name="Clum A."/>
            <person name="Steindorff A."/>
            <person name="Ohm R.A."/>
            <person name="Martin F."/>
            <person name="Silar P."/>
            <person name="Natvig D.O."/>
            <person name="Lalanne C."/>
            <person name="Gautier V."/>
            <person name="Ament-Velasquez S.L."/>
            <person name="Kruys A."/>
            <person name="Hutchinson M.I."/>
            <person name="Powell A.J."/>
            <person name="Barry K."/>
            <person name="Miller A.N."/>
            <person name="Grigoriev I.V."/>
            <person name="Debuchy R."/>
            <person name="Gladieux P."/>
            <person name="Hiltunen Thoren M."/>
            <person name="Johannesson H."/>
        </authorList>
    </citation>
    <scope>NUCLEOTIDE SEQUENCE [LARGE SCALE GENOMIC DNA]</scope>
    <source>
        <strain evidence="3">CBS 284.82</strain>
    </source>
</reference>
<organism evidence="2 3">
    <name type="scientific">Parachaetomium inaequale</name>
    <dbReference type="NCBI Taxonomy" id="2588326"/>
    <lineage>
        <taxon>Eukaryota</taxon>
        <taxon>Fungi</taxon>
        <taxon>Dikarya</taxon>
        <taxon>Ascomycota</taxon>
        <taxon>Pezizomycotina</taxon>
        <taxon>Sordariomycetes</taxon>
        <taxon>Sordariomycetidae</taxon>
        <taxon>Sordariales</taxon>
        <taxon>Chaetomiaceae</taxon>
        <taxon>Parachaetomium</taxon>
    </lineage>
</organism>
<feature type="region of interest" description="Disordered" evidence="1">
    <location>
        <begin position="1"/>
        <end position="26"/>
    </location>
</feature>
<evidence type="ECO:0000313" key="3">
    <source>
        <dbReference type="Proteomes" id="UP001303115"/>
    </source>
</evidence>